<proteinExistence type="predicted"/>
<dbReference type="Proteomes" id="UP000831786">
    <property type="component" value="Chromosome"/>
</dbReference>
<keyword evidence="3" id="KW-0804">Transcription</keyword>
<feature type="domain" description="HTH gntR-type" evidence="4">
    <location>
        <begin position="8"/>
        <end position="75"/>
    </location>
</feature>
<keyword evidence="6" id="KW-1185">Reference proteome</keyword>
<dbReference type="InterPro" id="IPR000524">
    <property type="entry name" value="Tscrpt_reg_HTH_GntR"/>
</dbReference>
<organism evidence="5 6">
    <name type="scientific">Leucobacter allii</name>
    <dbReference type="NCBI Taxonomy" id="2932247"/>
    <lineage>
        <taxon>Bacteria</taxon>
        <taxon>Bacillati</taxon>
        <taxon>Actinomycetota</taxon>
        <taxon>Actinomycetes</taxon>
        <taxon>Micrococcales</taxon>
        <taxon>Microbacteriaceae</taxon>
        <taxon>Leucobacter</taxon>
    </lineage>
</organism>
<dbReference type="Pfam" id="PF07729">
    <property type="entry name" value="FCD"/>
    <property type="match status" value="2"/>
</dbReference>
<gene>
    <name evidence="5" type="ORF">MUN78_11380</name>
</gene>
<dbReference type="EMBL" id="CP095045">
    <property type="protein sequence ID" value="UOQ56285.1"/>
    <property type="molecule type" value="Genomic_DNA"/>
</dbReference>
<dbReference type="PROSITE" id="PS50949">
    <property type="entry name" value="HTH_GNTR"/>
    <property type="match status" value="1"/>
</dbReference>
<dbReference type="PRINTS" id="PR00035">
    <property type="entry name" value="HTHGNTR"/>
</dbReference>
<keyword evidence="1" id="KW-0805">Transcription regulation</keyword>
<protein>
    <submittedName>
        <fullName evidence="5">GntR family transcriptional regulator</fullName>
    </submittedName>
</protein>
<dbReference type="PANTHER" id="PTHR43537">
    <property type="entry name" value="TRANSCRIPTIONAL REGULATOR, GNTR FAMILY"/>
    <property type="match status" value="1"/>
</dbReference>
<dbReference type="Gene3D" id="1.10.10.10">
    <property type="entry name" value="Winged helix-like DNA-binding domain superfamily/Winged helix DNA-binding domain"/>
    <property type="match status" value="2"/>
</dbReference>
<evidence type="ECO:0000313" key="6">
    <source>
        <dbReference type="Proteomes" id="UP000831786"/>
    </source>
</evidence>
<evidence type="ECO:0000256" key="1">
    <source>
        <dbReference type="ARBA" id="ARBA00023015"/>
    </source>
</evidence>
<keyword evidence="2" id="KW-0238">DNA-binding</keyword>
<evidence type="ECO:0000256" key="3">
    <source>
        <dbReference type="ARBA" id="ARBA00023163"/>
    </source>
</evidence>
<sequence>MLIGPQNDSSADRVLQGMRADIVSGALPGGARLIERELAEQYGVSRLPVREAIRWLILEGLIDRSPRHGGVVHAMDRADVADIAELHGPLDRLTARQAALRAPAADAERFRAELAVAERAAAAGDRAASGRVIQELRSLVFAATGNRPLREIQQALESRTMRMFTQASRLALDPFPHFHRLADALAARDPGGADAAMAALGAHIAEARAEHALIELTDGGDTASGYGTAEAAGLLRERIPYTPGFVLVRDAVRDQIVARTRRPGTVISGRLLAVEFDVSRYPALEAIEALAYEGLVTLGSARVASRVRSLGAEEAEDLFDVAAELDALAAGFAARRPAPQELASLHRIVVAEQSAIAHDPASAHEPAFAFLRQMYEMTGNRVLVEMGRKLEGRRRMVLAASPVDHRTARGHEQLLRAISSRDGALAATLYRRAFADPEYRSGILGAARLAA</sequence>
<dbReference type="Gene3D" id="1.20.120.530">
    <property type="entry name" value="GntR ligand-binding domain-like"/>
    <property type="match status" value="2"/>
</dbReference>
<dbReference type="Pfam" id="PF00392">
    <property type="entry name" value="GntR"/>
    <property type="match status" value="2"/>
</dbReference>
<dbReference type="PANTHER" id="PTHR43537:SF5">
    <property type="entry name" value="UXU OPERON TRANSCRIPTIONAL REGULATOR"/>
    <property type="match status" value="1"/>
</dbReference>
<dbReference type="RefSeq" id="WP_244726516.1">
    <property type="nucleotide sequence ID" value="NZ_CP095045.1"/>
</dbReference>
<dbReference type="InterPro" id="IPR011711">
    <property type="entry name" value="GntR_C"/>
</dbReference>
<dbReference type="InterPro" id="IPR008920">
    <property type="entry name" value="TF_FadR/GntR_C"/>
</dbReference>
<dbReference type="InterPro" id="IPR036390">
    <property type="entry name" value="WH_DNA-bd_sf"/>
</dbReference>
<name>A0ABY4FIQ5_9MICO</name>
<evidence type="ECO:0000313" key="5">
    <source>
        <dbReference type="EMBL" id="UOQ56285.1"/>
    </source>
</evidence>
<dbReference type="SUPFAM" id="SSF48008">
    <property type="entry name" value="GntR ligand-binding domain-like"/>
    <property type="match status" value="2"/>
</dbReference>
<evidence type="ECO:0000259" key="4">
    <source>
        <dbReference type="PROSITE" id="PS50949"/>
    </source>
</evidence>
<accession>A0ABY4FIQ5</accession>
<dbReference type="SUPFAM" id="SSF46785">
    <property type="entry name" value="Winged helix' DNA-binding domain"/>
    <property type="match status" value="2"/>
</dbReference>
<dbReference type="SMART" id="SM00895">
    <property type="entry name" value="FCD"/>
    <property type="match status" value="2"/>
</dbReference>
<dbReference type="CDD" id="cd07377">
    <property type="entry name" value="WHTH_GntR"/>
    <property type="match status" value="1"/>
</dbReference>
<dbReference type="InterPro" id="IPR036388">
    <property type="entry name" value="WH-like_DNA-bd_sf"/>
</dbReference>
<reference evidence="5 6" key="1">
    <citation type="submission" date="2022-04" db="EMBL/GenBank/DDBJ databases">
        <title>Leucobacter sp. isolated from rhizosphere of garlic.</title>
        <authorList>
            <person name="Won M."/>
            <person name="Lee C.-M."/>
            <person name="Woen H.-Y."/>
            <person name="Kwon S.-W."/>
        </authorList>
    </citation>
    <scope>NUCLEOTIDE SEQUENCE [LARGE SCALE GENOMIC DNA]</scope>
    <source>
        <strain evidence="5 6">H21R-40</strain>
    </source>
</reference>
<evidence type="ECO:0000256" key="2">
    <source>
        <dbReference type="ARBA" id="ARBA00023125"/>
    </source>
</evidence>
<dbReference type="SMART" id="SM00345">
    <property type="entry name" value="HTH_GNTR"/>
    <property type="match status" value="2"/>
</dbReference>